<evidence type="ECO:0000256" key="1">
    <source>
        <dbReference type="SAM" id="MobiDB-lite"/>
    </source>
</evidence>
<accession>A0AAV4BUV4</accession>
<evidence type="ECO:0000313" key="2">
    <source>
        <dbReference type="EMBL" id="GFO23090.1"/>
    </source>
</evidence>
<sequence length="141" mass="15182">MLQPRETPSFPRAITTNVLRNGAIKRWYSRGALVGGGAVAHLVGQLATIQDVRGSILRPGQIRFSLLLCVHPTLNGYLGLLRPGDSKGGEESNDKLPQMPYAKNNQDPTPGFPMLGLSVGPTNFTVSEEMLVLIAVTTTEL</sequence>
<name>A0AAV4BUV4_9GAST</name>
<feature type="region of interest" description="Disordered" evidence="1">
    <location>
        <begin position="83"/>
        <end position="105"/>
    </location>
</feature>
<keyword evidence="3" id="KW-1185">Reference proteome</keyword>
<feature type="compositionally biased region" description="Basic and acidic residues" evidence="1">
    <location>
        <begin position="84"/>
        <end position="94"/>
    </location>
</feature>
<comment type="caution">
    <text evidence="2">The sequence shown here is derived from an EMBL/GenBank/DDBJ whole genome shotgun (WGS) entry which is preliminary data.</text>
</comment>
<proteinExistence type="predicted"/>
<reference evidence="2 3" key="1">
    <citation type="journal article" date="2021" name="Elife">
        <title>Chloroplast acquisition without the gene transfer in kleptoplastic sea slugs, Plakobranchus ocellatus.</title>
        <authorList>
            <person name="Maeda T."/>
            <person name="Takahashi S."/>
            <person name="Yoshida T."/>
            <person name="Shimamura S."/>
            <person name="Takaki Y."/>
            <person name="Nagai Y."/>
            <person name="Toyoda A."/>
            <person name="Suzuki Y."/>
            <person name="Arimoto A."/>
            <person name="Ishii H."/>
            <person name="Satoh N."/>
            <person name="Nishiyama T."/>
            <person name="Hasebe M."/>
            <person name="Maruyama T."/>
            <person name="Minagawa J."/>
            <person name="Obokata J."/>
            <person name="Shigenobu S."/>
        </authorList>
    </citation>
    <scope>NUCLEOTIDE SEQUENCE [LARGE SCALE GENOMIC DNA]</scope>
</reference>
<dbReference type="EMBL" id="BLXT01005500">
    <property type="protein sequence ID" value="GFO23090.1"/>
    <property type="molecule type" value="Genomic_DNA"/>
</dbReference>
<protein>
    <submittedName>
        <fullName evidence="2">Uncharacterized protein</fullName>
    </submittedName>
</protein>
<dbReference type="Proteomes" id="UP000735302">
    <property type="component" value="Unassembled WGS sequence"/>
</dbReference>
<evidence type="ECO:0000313" key="3">
    <source>
        <dbReference type="Proteomes" id="UP000735302"/>
    </source>
</evidence>
<gene>
    <name evidence="2" type="ORF">PoB_004959500</name>
</gene>
<dbReference type="AlphaFoldDB" id="A0AAV4BUV4"/>
<organism evidence="2 3">
    <name type="scientific">Plakobranchus ocellatus</name>
    <dbReference type="NCBI Taxonomy" id="259542"/>
    <lineage>
        <taxon>Eukaryota</taxon>
        <taxon>Metazoa</taxon>
        <taxon>Spiralia</taxon>
        <taxon>Lophotrochozoa</taxon>
        <taxon>Mollusca</taxon>
        <taxon>Gastropoda</taxon>
        <taxon>Heterobranchia</taxon>
        <taxon>Euthyneura</taxon>
        <taxon>Panpulmonata</taxon>
        <taxon>Sacoglossa</taxon>
        <taxon>Placobranchoidea</taxon>
        <taxon>Plakobranchidae</taxon>
        <taxon>Plakobranchus</taxon>
    </lineage>
</organism>